<dbReference type="Proteomes" id="UP000704762">
    <property type="component" value="Unassembled WGS sequence"/>
</dbReference>
<keyword evidence="5" id="KW-1185">Reference proteome</keyword>
<dbReference type="CDD" id="cd04301">
    <property type="entry name" value="NAT_SF"/>
    <property type="match status" value="1"/>
</dbReference>
<dbReference type="InterPro" id="IPR016181">
    <property type="entry name" value="Acyl_CoA_acyltransferase"/>
</dbReference>
<name>A0ABS2RHD9_9ACTN</name>
<dbReference type="SUPFAM" id="SSF55729">
    <property type="entry name" value="Acyl-CoA N-acyltransferases (Nat)"/>
    <property type="match status" value="1"/>
</dbReference>
<dbReference type="Gene3D" id="3.40.630.30">
    <property type="match status" value="1"/>
</dbReference>
<sequence length="333" mass="36249">MAVICTPTAADVAELAELQRRHETAVRGSSSASPERVAALVTGSGAATHRHRLVRGDDGRTLGWAWVQDRAGGRVVCAVTIAPELSDDKADPLAAELFDWAAGQAADIARARGLSETQLDSGAFADDPRQQRWLAKAGLRRVRRWWQMSRPVQPEEGEPDALPAPRPGVSIRRVDREADGSVAEEDVRRVHDVLEQAFVDHFNSHTETFAEFYLRLRTDPGHRWDHWWLAELVDDGPAEPAGALVATVTGTDGATEGSYVEYLGVLPNARGRGVATSLLYALIADAAQRGRDMVGLEVDADSPTGADRLYTALGFSTAYVTESWHCQLVLPQR</sequence>
<evidence type="ECO:0000259" key="3">
    <source>
        <dbReference type="PROSITE" id="PS51186"/>
    </source>
</evidence>
<keyword evidence="2" id="KW-0012">Acyltransferase</keyword>
<dbReference type="PROSITE" id="PS51186">
    <property type="entry name" value="GNAT"/>
    <property type="match status" value="1"/>
</dbReference>
<proteinExistence type="predicted"/>
<keyword evidence="1" id="KW-0808">Transferase</keyword>
<dbReference type="RefSeq" id="WP_204916271.1">
    <property type="nucleotide sequence ID" value="NZ_BAAAQP010000011.1"/>
</dbReference>
<comment type="caution">
    <text evidence="4">The sequence shown here is derived from an EMBL/GenBank/DDBJ whole genome shotgun (WGS) entry which is preliminary data.</text>
</comment>
<dbReference type="Pfam" id="PF00583">
    <property type="entry name" value="Acetyltransf_1"/>
    <property type="match status" value="1"/>
</dbReference>
<evidence type="ECO:0000256" key="2">
    <source>
        <dbReference type="ARBA" id="ARBA00023315"/>
    </source>
</evidence>
<accession>A0ABS2RHD9</accession>
<dbReference type="InterPro" id="IPR050832">
    <property type="entry name" value="Bact_Acetyltransf"/>
</dbReference>
<reference evidence="4 5" key="1">
    <citation type="submission" date="2021-01" db="EMBL/GenBank/DDBJ databases">
        <title>Sequencing the genomes of 1000 actinobacteria strains.</title>
        <authorList>
            <person name="Klenk H.-P."/>
        </authorList>
    </citation>
    <scope>NUCLEOTIDE SEQUENCE [LARGE SCALE GENOMIC DNA]</scope>
    <source>
        <strain evidence="4 5">DSM 18662</strain>
    </source>
</reference>
<dbReference type="InterPro" id="IPR000182">
    <property type="entry name" value="GNAT_dom"/>
</dbReference>
<organism evidence="4 5">
    <name type="scientific">Microlunatus panaciterrae</name>
    <dbReference type="NCBI Taxonomy" id="400768"/>
    <lineage>
        <taxon>Bacteria</taxon>
        <taxon>Bacillati</taxon>
        <taxon>Actinomycetota</taxon>
        <taxon>Actinomycetes</taxon>
        <taxon>Propionibacteriales</taxon>
        <taxon>Propionibacteriaceae</taxon>
        <taxon>Microlunatus</taxon>
    </lineage>
</organism>
<dbReference type="EMBL" id="JAFBCF010000001">
    <property type="protein sequence ID" value="MBM7797611.1"/>
    <property type="molecule type" value="Genomic_DNA"/>
</dbReference>
<evidence type="ECO:0000256" key="1">
    <source>
        <dbReference type="ARBA" id="ARBA00022679"/>
    </source>
</evidence>
<feature type="domain" description="N-acetyltransferase" evidence="3">
    <location>
        <begin position="169"/>
        <end position="333"/>
    </location>
</feature>
<gene>
    <name evidence="4" type="ORF">JOE57_000532</name>
</gene>
<protein>
    <submittedName>
        <fullName evidence="4">Ribosomal protein S18 acetylase RimI-like enzyme</fullName>
    </submittedName>
</protein>
<dbReference type="PANTHER" id="PTHR43877">
    <property type="entry name" value="AMINOALKYLPHOSPHONATE N-ACETYLTRANSFERASE-RELATED-RELATED"/>
    <property type="match status" value="1"/>
</dbReference>
<evidence type="ECO:0000313" key="4">
    <source>
        <dbReference type="EMBL" id="MBM7797611.1"/>
    </source>
</evidence>
<evidence type="ECO:0000313" key="5">
    <source>
        <dbReference type="Proteomes" id="UP000704762"/>
    </source>
</evidence>